<keyword evidence="4" id="KW-1185">Reference proteome</keyword>
<keyword evidence="2" id="KW-0812">Transmembrane</keyword>
<feature type="region of interest" description="Disordered" evidence="1">
    <location>
        <begin position="32"/>
        <end position="69"/>
    </location>
</feature>
<feature type="transmembrane region" description="Helical" evidence="2">
    <location>
        <begin position="179"/>
        <end position="200"/>
    </location>
</feature>
<name>A0A6I4W6R2_9ACTN</name>
<comment type="caution">
    <text evidence="3">The sequence shown here is derived from an EMBL/GenBank/DDBJ whole genome shotgun (WGS) entry which is preliminary data.</text>
</comment>
<organism evidence="3 4">
    <name type="scientific">Actinomadura rayongensis</name>
    <dbReference type="NCBI Taxonomy" id="1429076"/>
    <lineage>
        <taxon>Bacteria</taxon>
        <taxon>Bacillati</taxon>
        <taxon>Actinomycetota</taxon>
        <taxon>Actinomycetes</taxon>
        <taxon>Streptosporangiales</taxon>
        <taxon>Thermomonosporaceae</taxon>
        <taxon>Actinomadura</taxon>
    </lineage>
</organism>
<evidence type="ECO:0000313" key="4">
    <source>
        <dbReference type="Proteomes" id="UP000431901"/>
    </source>
</evidence>
<dbReference type="Proteomes" id="UP000431901">
    <property type="component" value="Unassembled WGS sequence"/>
</dbReference>
<keyword evidence="2" id="KW-0472">Membrane</keyword>
<dbReference type="AlphaFoldDB" id="A0A6I4W6R2"/>
<proteinExistence type="predicted"/>
<feature type="compositionally biased region" description="Low complexity" evidence="1">
    <location>
        <begin position="33"/>
        <end position="42"/>
    </location>
</feature>
<evidence type="ECO:0000256" key="2">
    <source>
        <dbReference type="SAM" id="Phobius"/>
    </source>
</evidence>
<feature type="transmembrane region" description="Helical" evidence="2">
    <location>
        <begin position="7"/>
        <end position="25"/>
    </location>
</feature>
<evidence type="ECO:0008006" key="5">
    <source>
        <dbReference type="Google" id="ProtNLM"/>
    </source>
</evidence>
<protein>
    <recommendedName>
        <fullName evidence="5">LPXTG cell wall anchor domain-containing protein</fullName>
    </recommendedName>
</protein>
<accession>A0A6I4W6R2</accession>
<sequence>MQLPRVVIAAVFFVIGLLIAVPPLVKWATRSDAASPSASPSGSPSPSPSGSPTGTKSPKAKKTPVPVPTTPLAVTIGGVSCPSREVKIEIHNNAAAKADYVIKRDDGPGTLDGSLQPGATRSTTLTLREDKTTNLRVTSHDLLVKGRTLKANCKHAHVAAPPAKRPDRLPHTGPDDGVLWARGATGAAALITGAIILWYGGVWPRRREKMFAKD</sequence>
<evidence type="ECO:0000313" key="3">
    <source>
        <dbReference type="EMBL" id="MXQ62834.1"/>
    </source>
</evidence>
<reference evidence="3 4" key="1">
    <citation type="submission" date="2019-12" db="EMBL/GenBank/DDBJ databases">
        <title>Nocardia macrotermitis sp. nov. and Nocardia aurantia sp. nov., isolated from the gut of the fungus growing-termite Macrotermes natalensis.</title>
        <authorList>
            <person name="Christine B."/>
            <person name="Rene B."/>
        </authorList>
    </citation>
    <scope>NUCLEOTIDE SEQUENCE [LARGE SCALE GENOMIC DNA]</scope>
    <source>
        <strain evidence="3 4">DSM 102126</strain>
    </source>
</reference>
<keyword evidence="2" id="KW-1133">Transmembrane helix</keyword>
<evidence type="ECO:0000256" key="1">
    <source>
        <dbReference type="SAM" id="MobiDB-lite"/>
    </source>
</evidence>
<dbReference type="RefSeq" id="WP_161101069.1">
    <property type="nucleotide sequence ID" value="NZ_JBHLYI010000002.1"/>
</dbReference>
<dbReference type="OrthoDB" id="3529451at2"/>
<gene>
    <name evidence="3" type="ORF">GQ466_02185</name>
</gene>
<dbReference type="EMBL" id="WUTW01000001">
    <property type="protein sequence ID" value="MXQ62834.1"/>
    <property type="molecule type" value="Genomic_DNA"/>
</dbReference>